<dbReference type="InterPro" id="IPR013785">
    <property type="entry name" value="Aldolase_TIM"/>
</dbReference>
<comment type="function">
    <text evidence="14">Specifically methylates position 2 of adenine 2503 in 23S rRNA and position 2 of adenine 37 in tRNAs. m2A2503 modification seems to play a crucial role in the proofreading step occurring at the peptidyl transferase center and thus would serve to optimize ribosomal fidelity.</text>
</comment>
<feature type="binding site" evidence="14">
    <location>
        <begin position="163"/>
        <end position="164"/>
    </location>
    <ligand>
        <name>S-adenosyl-L-methionine</name>
        <dbReference type="ChEBI" id="CHEBI:59789"/>
    </ligand>
</feature>
<comment type="miscellaneous">
    <text evidence="14">Reaction proceeds by a ping-pong mechanism involving intermediate methylation of a conserved cysteine residue.</text>
</comment>
<dbReference type="HAMAP" id="MF_01849">
    <property type="entry name" value="RNA_methyltr_RlmN"/>
    <property type="match status" value="1"/>
</dbReference>
<dbReference type="Pfam" id="PF04055">
    <property type="entry name" value="Radical_SAM"/>
    <property type="match status" value="1"/>
</dbReference>
<protein>
    <recommendedName>
        <fullName evidence="14">Dual-specificity RNA methyltransferase RlmN</fullName>
        <ecNumber evidence="14">2.1.1.192</ecNumber>
    </recommendedName>
    <alternativeName>
        <fullName evidence="14">23S rRNA (adenine(2503)-C(2))-methyltransferase</fullName>
    </alternativeName>
    <alternativeName>
        <fullName evidence="14">23S rRNA m2A2503 methyltransferase</fullName>
    </alternativeName>
    <alternativeName>
        <fullName evidence="14">Ribosomal RNA large subunit methyltransferase N</fullName>
    </alternativeName>
    <alternativeName>
        <fullName evidence="14">tRNA (adenine(37)-C(2))-methyltransferase</fullName>
    </alternativeName>
    <alternativeName>
        <fullName evidence="14">tRNA m2A37 methyltransferase</fullName>
    </alternativeName>
</protein>
<dbReference type="GO" id="GO:0005737">
    <property type="term" value="C:cytoplasm"/>
    <property type="evidence" value="ECO:0007669"/>
    <property type="project" value="UniProtKB-SubCell"/>
</dbReference>
<dbReference type="SUPFAM" id="SSF102114">
    <property type="entry name" value="Radical SAM enzymes"/>
    <property type="match status" value="1"/>
</dbReference>
<dbReference type="Pfam" id="PF21016">
    <property type="entry name" value="RlmN_N"/>
    <property type="match status" value="1"/>
</dbReference>
<name>A0A520LQK5_9GAMM</name>
<keyword evidence="13 14" id="KW-1015">Disulfide bond</keyword>
<feature type="active site" description="S-methylcysteine intermediate" evidence="14">
    <location>
        <position position="338"/>
    </location>
</feature>
<feature type="binding site" evidence="14">
    <location>
        <position position="195"/>
    </location>
    <ligand>
        <name>S-adenosyl-L-methionine</name>
        <dbReference type="ChEBI" id="CHEBI:59789"/>
    </ligand>
</feature>
<keyword evidence="12 14" id="KW-0411">Iron-sulfur</keyword>
<dbReference type="InterPro" id="IPR058240">
    <property type="entry name" value="rSAM_sf"/>
</dbReference>
<feature type="binding site" evidence="14">
    <location>
        <begin position="217"/>
        <end position="219"/>
    </location>
    <ligand>
        <name>S-adenosyl-L-methionine</name>
        <dbReference type="ChEBI" id="CHEBI:59789"/>
    </ligand>
</feature>
<comment type="cofactor">
    <cofactor evidence="14">
        <name>[4Fe-4S] cluster</name>
        <dbReference type="ChEBI" id="CHEBI:49883"/>
    </cofactor>
    <text evidence="14">Binds 1 [4Fe-4S] cluster. The cluster is coordinated with 3 cysteines and an exchangeable S-adenosyl-L-methionine.</text>
</comment>
<evidence type="ECO:0000313" key="16">
    <source>
        <dbReference type="EMBL" id="RZO10276.1"/>
    </source>
</evidence>
<dbReference type="CDD" id="cd01335">
    <property type="entry name" value="Radical_SAM"/>
    <property type="match status" value="1"/>
</dbReference>
<dbReference type="GO" id="GO:0002935">
    <property type="term" value="F:tRNA (adenine(37)-C2)-methyltransferase activity"/>
    <property type="evidence" value="ECO:0007669"/>
    <property type="project" value="UniProtKB-UniRule"/>
</dbReference>
<dbReference type="NCBIfam" id="TIGR00048">
    <property type="entry name" value="rRNA_mod_RlmN"/>
    <property type="match status" value="1"/>
</dbReference>
<evidence type="ECO:0000256" key="10">
    <source>
        <dbReference type="ARBA" id="ARBA00022723"/>
    </source>
</evidence>
<dbReference type="InterPro" id="IPR007197">
    <property type="entry name" value="rSAM"/>
</dbReference>
<feature type="active site" description="Proton acceptor" evidence="14">
    <location>
        <position position="94"/>
    </location>
</feature>
<feature type="binding site" evidence="14">
    <location>
        <position position="118"/>
    </location>
    <ligand>
        <name>[4Fe-4S] cluster</name>
        <dbReference type="ChEBI" id="CHEBI:49883"/>
        <note>4Fe-4S-S-AdoMet</note>
    </ligand>
</feature>
<evidence type="ECO:0000256" key="4">
    <source>
        <dbReference type="ARBA" id="ARBA00022490"/>
    </source>
</evidence>
<dbReference type="GO" id="GO:0070475">
    <property type="term" value="P:rRNA base methylation"/>
    <property type="evidence" value="ECO:0007669"/>
    <property type="project" value="UniProtKB-UniRule"/>
</dbReference>
<feature type="binding site" evidence="14">
    <location>
        <position position="114"/>
    </location>
    <ligand>
        <name>[4Fe-4S] cluster</name>
        <dbReference type="ChEBI" id="CHEBI:49883"/>
        <note>4Fe-4S-S-AdoMet</note>
    </ligand>
</feature>
<comment type="subcellular location">
    <subcellularLocation>
        <location evidence="1 14">Cytoplasm</location>
    </subcellularLocation>
</comment>
<keyword evidence="10 14" id="KW-0479">Metal-binding</keyword>
<evidence type="ECO:0000256" key="6">
    <source>
        <dbReference type="ARBA" id="ARBA00022603"/>
    </source>
</evidence>
<evidence type="ECO:0000259" key="15">
    <source>
        <dbReference type="PROSITE" id="PS51918"/>
    </source>
</evidence>
<dbReference type="PIRSF" id="PIRSF006004">
    <property type="entry name" value="CHP00048"/>
    <property type="match status" value="1"/>
</dbReference>
<keyword evidence="4 14" id="KW-0963">Cytoplasm</keyword>
<evidence type="ECO:0000256" key="3">
    <source>
        <dbReference type="ARBA" id="ARBA00022485"/>
    </source>
</evidence>
<dbReference type="SFLD" id="SFLDF00275">
    <property type="entry name" value="adenosine_C2_methyltransferase"/>
    <property type="match status" value="1"/>
</dbReference>
<dbReference type="GO" id="GO:0030488">
    <property type="term" value="P:tRNA methylation"/>
    <property type="evidence" value="ECO:0007669"/>
    <property type="project" value="UniProtKB-UniRule"/>
</dbReference>
<dbReference type="AlphaFoldDB" id="A0A520LQK5"/>
<accession>A0A520LQK5</accession>
<dbReference type="FunFam" id="3.20.20.70:FF:000014">
    <property type="entry name" value="Probable dual-specificity RNA methyltransferase RlmN"/>
    <property type="match status" value="1"/>
</dbReference>
<organism evidence="16 17">
    <name type="scientific">SAR86 cluster bacterium</name>
    <dbReference type="NCBI Taxonomy" id="2030880"/>
    <lineage>
        <taxon>Bacteria</taxon>
        <taxon>Pseudomonadati</taxon>
        <taxon>Pseudomonadota</taxon>
        <taxon>Gammaproteobacteria</taxon>
        <taxon>SAR86 cluster</taxon>
    </lineage>
</organism>
<dbReference type="Gene3D" id="1.10.150.530">
    <property type="match status" value="1"/>
</dbReference>
<gene>
    <name evidence="14 16" type="primary">rlmN</name>
    <name evidence="16" type="ORF">EVB01_03120</name>
</gene>
<dbReference type="PROSITE" id="PS51918">
    <property type="entry name" value="RADICAL_SAM"/>
    <property type="match status" value="1"/>
</dbReference>
<keyword evidence="8 14" id="KW-0949">S-adenosyl-L-methionine</keyword>
<comment type="similarity">
    <text evidence="2 14">Belongs to the radical SAM superfamily. RlmN family.</text>
</comment>
<evidence type="ECO:0000256" key="14">
    <source>
        <dbReference type="HAMAP-Rule" id="MF_01849"/>
    </source>
</evidence>
<comment type="catalytic activity">
    <reaction evidence="14">
        <text>adenosine(37) in tRNA + 2 reduced [2Fe-2S]-[ferredoxin] + 2 S-adenosyl-L-methionine = 2-methyladenosine(37) in tRNA + 5'-deoxyadenosine + L-methionine + 2 oxidized [2Fe-2S]-[ferredoxin] + S-adenosyl-L-homocysteine</text>
        <dbReference type="Rhea" id="RHEA:43332"/>
        <dbReference type="Rhea" id="RHEA-COMP:10000"/>
        <dbReference type="Rhea" id="RHEA-COMP:10001"/>
        <dbReference type="Rhea" id="RHEA-COMP:10162"/>
        <dbReference type="Rhea" id="RHEA-COMP:10485"/>
        <dbReference type="ChEBI" id="CHEBI:17319"/>
        <dbReference type="ChEBI" id="CHEBI:33737"/>
        <dbReference type="ChEBI" id="CHEBI:33738"/>
        <dbReference type="ChEBI" id="CHEBI:57844"/>
        <dbReference type="ChEBI" id="CHEBI:57856"/>
        <dbReference type="ChEBI" id="CHEBI:59789"/>
        <dbReference type="ChEBI" id="CHEBI:74411"/>
        <dbReference type="ChEBI" id="CHEBI:74497"/>
        <dbReference type="EC" id="2.1.1.192"/>
    </reaction>
</comment>
<dbReference type="FunFam" id="1.10.150.530:FF:000003">
    <property type="entry name" value="Dual-specificity RNA methyltransferase RlmN"/>
    <property type="match status" value="1"/>
</dbReference>
<dbReference type="PANTHER" id="PTHR30544:SF5">
    <property type="entry name" value="RADICAL SAM CORE DOMAIN-CONTAINING PROTEIN"/>
    <property type="match status" value="1"/>
</dbReference>
<proteinExistence type="inferred from homology"/>
<dbReference type="EC" id="2.1.1.192" evidence="14"/>
<evidence type="ECO:0000256" key="11">
    <source>
        <dbReference type="ARBA" id="ARBA00023004"/>
    </source>
</evidence>
<feature type="domain" description="Radical SAM core" evidence="15">
    <location>
        <begin position="100"/>
        <end position="335"/>
    </location>
</feature>
<feature type="binding site" evidence="14">
    <location>
        <position position="295"/>
    </location>
    <ligand>
        <name>S-adenosyl-L-methionine</name>
        <dbReference type="ChEBI" id="CHEBI:59789"/>
    </ligand>
</feature>
<evidence type="ECO:0000256" key="1">
    <source>
        <dbReference type="ARBA" id="ARBA00004496"/>
    </source>
</evidence>
<evidence type="ECO:0000313" key="17">
    <source>
        <dbReference type="Proteomes" id="UP000319023"/>
    </source>
</evidence>
<reference evidence="16 17" key="1">
    <citation type="submission" date="2019-02" db="EMBL/GenBank/DDBJ databases">
        <title>Prokaryotic population dynamics and viral predation in marine succession experiment using metagenomics: the confinement effect.</title>
        <authorList>
            <person name="Haro-Moreno J.M."/>
            <person name="Rodriguez-Valera F."/>
            <person name="Lopez-Perez M."/>
        </authorList>
    </citation>
    <scope>NUCLEOTIDE SEQUENCE [LARGE SCALE GENOMIC DNA]</scope>
    <source>
        <strain evidence="16">MED-G168</strain>
    </source>
</reference>
<dbReference type="Gene3D" id="3.20.20.70">
    <property type="entry name" value="Aldolase class I"/>
    <property type="match status" value="1"/>
</dbReference>
<evidence type="ECO:0000256" key="9">
    <source>
        <dbReference type="ARBA" id="ARBA00022694"/>
    </source>
</evidence>
<keyword evidence="11 14" id="KW-0408">Iron</keyword>
<dbReference type="SFLD" id="SFLDG01062">
    <property type="entry name" value="methyltransferase_(Class_A)"/>
    <property type="match status" value="1"/>
</dbReference>
<dbReference type="GO" id="GO:0019843">
    <property type="term" value="F:rRNA binding"/>
    <property type="evidence" value="ECO:0007669"/>
    <property type="project" value="UniProtKB-UniRule"/>
</dbReference>
<evidence type="ECO:0000256" key="13">
    <source>
        <dbReference type="ARBA" id="ARBA00023157"/>
    </source>
</evidence>
<dbReference type="EMBL" id="SHBN01000061">
    <property type="protein sequence ID" value="RZO10276.1"/>
    <property type="molecule type" value="Genomic_DNA"/>
</dbReference>
<dbReference type="InterPro" id="IPR027492">
    <property type="entry name" value="RNA_MTrfase_RlmN"/>
</dbReference>
<evidence type="ECO:0000256" key="7">
    <source>
        <dbReference type="ARBA" id="ARBA00022679"/>
    </source>
</evidence>
<dbReference type="GO" id="GO:0000049">
    <property type="term" value="F:tRNA binding"/>
    <property type="evidence" value="ECO:0007669"/>
    <property type="project" value="UniProtKB-UniRule"/>
</dbReference>
<dbReference type="SFLD" id="SFLDS00029">
    <property type="entry name" value="Radical_SAM"/>
    <property type="match status" value="1"/>
</dbReference>
<keyword evidence="7 14" id="KW-0808">Transferase</keyword>
<dbReference type="Proteomes" id="UP000319023">
    <property type="component" value="Unassembled WGS sequence"/>
</dbReference>
<dbReference type="GO" id="GO:0070040">
    <property type="term" value="F:rRNA (adenine(2503)-C2-)-methyltransferase activity"/>
    <property type="evidence" value="ECO:0007669"/>
    <property type="project" value="UniProtKB-UniRule"/>
</dbReference>
<feature type="binding site" evidence="14">
    <location>
        <position position="121"/>
    </location>
    <ligand>
        <name>[4Fe-4S] cluster</name>
        <dbReference type="ChEBI" id="CHEBI:49883"/>
        <note>4Fe-4S-S-AdoMet</note>
    </ligand>
</feature>
<dbReference type="GO" id="GO:0046872">
    <property type="term" value="F:metal ion binding"/>
    <property type="evidence" value="ECO:0007669"/>
    <property type="project" value="UniProtKB-KW"/>
</dbReference>
<dbReference type="PANTHER" id="PTHR30544">
    <property type="entry name" value="23S RRNA METHYLTRANSFERASE"/>
    <property type="match status" value="1"/>
</dbReference>
<dbReference type="GO" id="GO:0051539">
    <property type="term" value="F:4 iron, 4 sulfur cluster binding"/>
    <property type="evidence" value="ECO:0007669"/>
    <property type="project" value="UniProtKB-UniRule"/>
</dbReference>
<keyword evidence="3 14" id="KW-0004">4Fe-4S</keyword>
<comment type="catalytic activity">
    <reaction evidence="14">
        <text>adenosine(2503) in 23S rRNA + 2 reduced [2Fe-2S]-[ferredoxin] + 2 S-adenosyl-L-methionine = 2-methyladenosine(2503) in 23S rRNA + 5'-deoxyadenosine + L-methionine + 2 oxidized [2Fe-2S]-[ferredoxin] + S-adenosyl-L-homocysteine</text>
        <dbReference type="Rhea" id="RHEA:42916"/>
        <dbReference type="Rhea" id="RHEA-COMP:10000"/>
        <dbReference type="Rhea" id="RHEA-COMP:10001"/>
        <dbReference type="Rhea" id="RHEA-COMP:10152"/>
        <dbReference type="Rhea" id="RHEA-COMP:10282"/>
        <dbReference type="ChEBI" id="CHEBI:17319"/>
        <dbReference type="ChEBI" id="CHEBI:33737"/>
        <dbReference type="ChEBI" id="CHEBI:33738"/>
        <dbReference type="ChEBI" id="CHEBI:57844"/>
        <dbReference type="ChEBI" id="CHEBI:57856"/>
        <dbReference type="ChEBI" id="CHEBI:59789"/>
        <dbReference type="ChEBI" id="CHEBI:74411"/>
        <dbReference type="ChEBI" id="CHEBI:74497"/>
        <dbReference type="EC" id="2.1.1.192"/>
    </reaction>
</comment>
<dbReference type="InterPro" id="IPR048641">
    <property type="entry name" value="RlmN_N"/>
</dbReference>
<keyword evidence="6 14" id="KW-0489">Methyltransferase</keyword>
<dbReference type="InterPro" id="IPR040072">
    <property type="entry name" value="Methyltransferase_A"/>
</dbReference>
<evidence type="ECO:0000256" key="8">
    <source>
        <dbReference type="ARBA" id="ARBA00022691"/>
    </source>
</evidence>
<evidence type="ECO:0000256" key="12">
    <source>
        <dbReference type="ARBA" id="ARBA00023014"/>
    </source>
</evidence>
<keyword evidence="5 14" id="KW-0698">rRNA processing</keyword>
<comment type="caution">
    <text evidence="16">The sequence shown here is derived from an EMBL/GenBank/DDBJ whole genome shotgun (WGS) entry which is preliminary data.</text>
</comment>
<evidence type="ECO:0000256" key="2">
    <source>
        <dbReference type="ARBA" id="ARBA00007544"/>
    </source>
</evidence>
<evidence type="ECO:0000256" key="5">
    <source>
        <dbReference type="ARBA" id="ARBA00022552"/>
    </source>
</evidence>
<keyword evidence="9 14" id="KW-0819">tRNA processing</keyword>
<comment type="caution">
    <text evidence="14">Lacks conserved residue(s) required for the propagation of feature annotation.</text>
</comment>
<dbReference type="InterPro" id="IPR004383">
    <property type="entry name" value="rRNA_lsu_MTrfase_RlmN/Cfr"/>
</dbReference>
<sequence>MHKEKINLLGFSHESLVDFFQSIDQPSFRAPQLMKWVHQRGVIDFMLMTDFSLALRNQLSEIAEVKPPAVEECLLSPEGTKKYLIKLDSGSMIEMVKIPEKKRLTLCISSQAGCALQCTFCATGAQGFERNLSNAEIIGQLWLANFHDESSTPISNVVFMGMGEPLLNIEPVMTSISLMQHQNAYGLSKRRITLSTSGIVPEINKLADKTDVSLAISLHAANNILRDEIVPINKKYPLEELLDACKNYLKTQSKRKTITIEYILIDGVNDSLNHAKDLVKILNGLSCKINLIPFNPFDGCDYLRSQESTIYEFKDFLIKKGLITTLRITRGDAIDGACGQLVGKLTKSVKGKNKKNSINLINTL</sequence>